<protein>
    <submittedName>
        <fullName evidence="1">Uncharacterized protein</fullName>
    </submittedName>
</protein>
<name>A0A6H5J7J7_9HYME</name>
<proteinExistence type="predicted"/>
<organism evidence="1 2">
    <name type="scientific">Trichogramma brassicae</name>
    <dbReference type="NCBI Taxonomy" id="86971"/>
    <lineage>
        <taxon>Eukaryota</taxon>
        <taxon>Metazoa</taxon>
        <taxon>Ecdysozoa</taxon>
        <taxon>Arthropoda</taxon>
        <taxon>Hexapoda</taxon>
        <taxon>Insecta</taxon>
        <taxon>Pterygota</taxon>
        <taxon>Neoptera</taxon>
        <taxon>Endopterygota</taxon>
        <taxon>Hymenoptera</taxon>
        <taxon>Apocrita</taxon>
        <taxon>Proctotrupomorpha</taxon>
        <taxon>Chalcidoidea</taxon>
        <taxon>Trichogrammatidae</taxon>
        <taxon>Trichogramma</taxon>
    </lineage>
</organism>
<dbReference type="AlphaFoldDB" id="A0A6H5J7J7"/>
<dbReference type="Proteomes" id="UP000479190">
    <property type="component" value="Unassembled WGS sequence"/>
</dbReference>
<keyword evidence="2" id="KW-1185">Reference proteome</keyword>
<gene>
    <name evidence="1" type="ORF">TBRA_LOCUS15078</name>
</gene>
<evidence type="ECO:0000313" key="2">
    <source>
        <dbReference type="Proteomes" id="UP000479190"/>
    </source>
</evidence>
<dbReference type="EMBL" id="CADCXV010001318">
    <property type="protein sequence ID" value="CAB0043491.1"/>
    <property type="molecule type" value="Genomic_DNA"/>
</dbReference>
<evidence type="ECO:0000313" key="1">
    <source>
        <dbReference type="EMBL" id="CAB0043491.1"/>
    </source>
</evidence>
<accession>A0A6H5J7J7</accession>
<reference evidence="1 2" key="1">
    <citation type="submission" date="2020-02" db="EMBL/GenBank/DDBJ databases">
        <authorList>
            <person name="Ferguson B K."/>
        </authorList>
    </citation>
    <scope>NUCLEOTIDE SEQUENCE [LARGE SCALE GENOMIC DNA]</scope>
</reference>
<sequence length="132" mass="14647">MDSAIWQYQSGREREMYTYVYKVHSRESAASARMRVEFFGNNPIMWSCGQSLSRSLIDQICASGSTPVLILPCETSSSNGSSSQQPSQQSSSSGMTNYCCCCCRIRGLSAPTQLINNFCGELVQRIELPISY</sequence>